<dbReference type="PANTHER" id="PTHR28629:SF4">
    <property type="entry name" value="TRIOKINASE_FMN CYCLASE"/>
    <property type="match status" value="1"/>
</dbReference>
<evidence type="ECO:0000313" key="2">
    <source>
        <dbReference type="EMBL" id="SVC99219.1"/>
    </source>
</evidence>
<organism evidence="2">
    <name type="scientific">marine metagenome</name>
    <dbReference type="NCBI Taxonomy" id="408172"/>
    <lineage>
        <taxon>unclassified sequences</taxon>
        <taxon>metagenomes</taxon>
        <taxon>ecological metagenomes</taxon>
    </lineage>
</organism>
<accession>A0A382RNF9</accession>
<gene>
    <name evidence="2" type="ORF">METZ01_LOCUS352073</name>
</gene>
<evidence type="ECO:0000259" key="1">
    <source>
        <dbReference type="PROSITE" id="PS51481"/>
    </source>
</evidence>
<dbReference type="InterPro" id="IPR004006">
    <property type="entry name" value="DhaK_dom"/>
</dbReference>
<dbReference type="GO" id="GO:0004371">
    <property type="term" value="F:glycerone kinase activity"/>
    <property type="evidence" value="ECO:0007669"/>
    <property type="project" value="InterPro"/>
</dbReference>
<dbReference type="PANTHER" id="PTHR28629">
    <property type="entry name" value="TRIOKINASE/FMN CYCLASE"/>
    <property type="match status" value="1"/>
</dbReference>
<feature type="non-terminal residue" evidence="2">
    <location>
        <position position="312"/>
    </location>
</feature>
<dbReference type="EMBL" id="UINC01123027">
    <property type="protein sequence ID" value="SVC99219.1"/>
    <property type="molecule type" value="Genomic_DNA"/>
</dbReference>
<protein>
    <recommendedName>
        <fullName evidence="1">DhaK domain-containing protein</fullName>
    </recommendedName>
</protein>
<dbReference type="SUPFAM" id="SSF82549">
    <property type="entry name" value="DAK1/DegV-like"/>
    <property type="match status" value="1"/>
</dbReference>
<dbReference type="Gene3D" id="3.30.1180.20">
    <property type="entry name" value="Dihydroxyacetone kinase, domain 2"/>
    <property type="match status" value="1"/>
</dbReference>
<dbReference type="AlphaFoldDB" id="A0A382RNF9"/>
<dbReference type="FunFam" id="3.40.50.10440:FF:000001">
    <property type="entry name" value="Dihydroxyacetone kinase, DhaK subunit"/>
    <property type="match status" value="1"/>
</dbReference>
<proteinExistence type="predicted"/>
<dbReference type="Pfam" id="PF02733">
    <property type="entry name" value="Dak1"/>
    <property type="match status" value="1"/>
</dbReference>
<dbReference type="Gene3D" id="3.40.50.10440">
    <property type="entry name" value="Dihydroxyacetone kinase, domain 1"/>
    <property type="match status" value="1"/>
</dbReference>
<dbReference type="GO" id="GO:0019563">
    <property type="term" value="P:glycerol catabolic process"/>
    <property type="evidence" value="ECO:0007669"/>
    <property type="project" value="TreeGrafter"/>
</dbReference>
<dbReference type="GO" id="GO:0005829">
    <property type="term" value="C:cytosol"/>
    <property type="evidence" value="ECO:0007669"/>
    <property type="project" value="TreeGrafter"/>
</dbReference>
<feature type="domain" description="DhaK" evidence="1">
    <location>
        <begin position="7"/>
        <end position="312"/>
    </location>
</feature>
<sequence length="312" mass="33292">MKKIINKPSNFVEESIDGLVKSHPDVYAFAPDNKRVITRSTKASNKVGIVTGGGSGHLPVFTGYVGKGFLDACAIGSVFASPSVDQIASAIRNGNNGNGVLCVLGNYGGDVMNFEMACEMVASEGIKTKTVIVADDIASAKEEEKLKRRGIAGMIFVFKIAGAMAETGAPLDDTFKLASDANNNIRTLGVALSPCILPEAGKPTFEINDDEIEIGMGIHGEPGIKREKLKPANDLVDDLYKRIINDSKLAANDNIAVMINSLGATPLEELYIVSKRVNENLSNSKIKNIKTYVGRYATSMEMAGMSITTLKL</sequence>
<dbReference type="PROSITE" id="PS51481">
    <property type="entry name" value="DHAK"/>
    <property type="match status" value="1"/>
</dbReference>
<reference evidence="2" key="1">
    <citation type="submission" date="2018-05" db="EMBL/GenBank/DDBJ databases">
        <authorList>
            <person name="Lanie J.A."/>
            <person name="Ng W.-L."/>
            <person name="Kazmierczak K.M."/>
            <person name="Andrzejewski T.M."/>
            <person name="Davidsen T.M."/>
            <person name="Wayne K.J."/>
            <person name="Tettelin H."/>
            <person name="Glass J.I."/>
            <person name="Rusch D."/>
            <person name="Podicherti R."/>
            <person name="Tsui H.-C.T."/>
            <person name="Winkler M.E."/>
        </authorList>
    </citation>
    <scope>NUCLEOTIDE SEQUENCE</scope>
</reference>
<dbReference type="InterPro" id="IPR050861">
    <property type="entry name" value="Dihydroxyacetone_Kinase"/>
</dbReference>
<name>A0A382RNF9_9ZZZZ</name>